<dbReference type="RefSeq" id="XP_014145927.1">
    <property type="nucleotide sequence ID" value="XM_014290452.1"/>
</dbReference>
<reference evidence="9 10" key="1">
    <citation type="submission" date="2011-02" db="EMBL/GenBank/DDBJ databases">
        <title>The Genome Sequence of Sphaeroforma arctica JP610.</title>
        <authorList>
            <consortium name="The Broad Institute Genome Sequencing Platform"/>
            <person name="Russ C."/>
            <person name="Cuomo C."/>
            <person name="Young S.K."/>
            <person name="Zeng Q."/>
            <person name="Gargeya S."/>
            <person name="Alvarado L."/>
            <person name="Berlin A."/>
            <person name="Chapman S.B."/>
            <person name="Chen Z."/>
            <person name="Freedman E."/>
            <person name="Gellesch M."/>
            <person name="Goldberg J."/>
            <person name="Griggs A."/>
            <person name="Gujja S."/>
            <person name="Heilman E."/>
            <person name="Heiman D."/>
            <person name="Howarth C."/>
            <person name="Mehta T."/>
            <person name="Neiman D."/>
            <person name="Pearson M."/>
            <person name="Roberts A."/>
            <person name="Saif S."/>
            <person name="Shea T."/>
            <person name="Shenoy N."/>
            <person name="Sisk P."/>
            <person name="Stolte C."/>
            <person name="Sykes S."/>
            <person name="White J."/>
            <person name="Yandava C."/>
            <person name="Burger G."/>
            <person name="Gray M.W."/>
            <person name="Holland P.W.H."/>
            <person name="King N."/>
            <person name="Lang F.B.F."/>
            <person name="Roger A.J."/>
            <person name="Ruiz-Trillo I."/>
            <person name="Haas B."/>
            <person name="Nusbaum C."/>
            <person name="Birren B."/>
        </authorList>
    </citation>
    <scope>NUCLEOTIDE SEQUENCE [LARGE SCALE GENOMIC DNA]</scope>
    <source>
        <strain evidence="9 10">JP610</strain>
    </source>
</reference>
<sequence length="116" mass="12948">AEKLEELLADETKFSDFVHNLPQIKNAKDISEQTRSANKALADKNLAKQPELESRREALEVKRAELAEAKAQYDAAAKELNALNKKYDPNTILEQLRASAAKKDEETEVCVVLPAI</sequence>
<feature type="region of interest" description="Disordered" evidence="7">
    <location>
        <begin position="29"/>
        <end position="49"/>
    </location>
</feature>
<evidence type="ECO:0000256" key="3">
    <source>
        <dbReference type="ARBA" id="ARBA00022448"/>
    </source>
</evidence>
<accession>A0A0L0F5M6</accession>
<evidence type="ECO:0000259" key="8">
    <source>
        <dbReference type="Pfam" id="PF07200"/>
    </source>
</evidence>
<evidence type="ECO:0000313" key="9">
    <source>
        <dbReference type="EMBL" id="KNC72025.1"/>
    </source>
</evidence>
<feature type="domain" description="VPS37 C-terminal" evidence="8">
    <location>
        <begin position="2"/>
        <end position="108"/>
    </location>
</feature>
<evidence type="ECO:0000256" key="5">
    <source>
        <dbReference type="ARBA" id="ARBA00022927"/>
    </source>
</evidence>
<evidence type="ECO:0000256" key="4">
    <source>
        <dbReference type="ARBA" id="ARBA00022753"/>
    </source>
</evidence>
<dbReference type="Pfam" id="PF07200">
    <property type="entry name" value="Mod_r"/>
    <property type="match status" value="1"/>
</dbReference>
<dbReference type="PANTHER" id="PTHR13678:SF2">
    <property type="entry name" value="VACUOLAR PROTEIN SORTING-ASSOCIATED PROTEIN 37A"/>
    <property type="match status" value="1"/>
</dbReference>
<dbReference type="InterPro" id="IPR009851">
    <property type="entry name" value="Mod_r"/>
</dbReference>
<keyword evidence="4" id="KW-0967">Endosome</keyword>
<dbReference type="AlphaFoldDB" id="A0A0L0F5M6"/>
<dbReference type="STRING" id="667725.A0A0L0F5M6"/>
<keyword evidence="6" id="KW-0175">Coiled coil</keyword>
<proteinExistence type="inferred from homology"/>
<gene>
    <name evidence="9" type="ORF">SARC_15425</name>
</gene>
<keyword evidence="10" id="KW-1185">Reference proteome</keyword>
<dbReference type="Proteomes" id="UP000054560">
    <property type="component" value="Unassembled WGS sequence"/>
</dbReference>
<dbReference type="GO" id="GO:0043162">
    <property type="term" value="P:ubiquitin-dependent protein catabolic process via the multivesicular body sorting pathway"/>
    <property type="evidence" value="ECO:0007669"/>
    <property type="project" value="TreeGrafter"/>
</dbReference>
<comment type="similarity">
    <text evidence="2">Belongs to the VPS37 family.</text>
</comment>
<dbReference type="GO" id="GO:0006612">
    <property type="term" value="P:protein targeting to membrane"/>
    <property type="evidence" value="ECO:0007669"/>
    <property type="project" value="TreeGrafter"/>
</dbReference>
<feature type="coiled-coil region" evidence="6">
    <location>
        <begin position="52"/>
        <end position="86"/>
    </location>
</feature>
<comment type="subcellular location">
    <subcellularLocation>
        <location evidence="1">Endosome</location>
    </subcellularLocation>
</comment>
<evidence type="ECO:0000256" key="7">
    <source>
        <dbReference type="SAM" id="MobiDB-lite"/>
    </source>
</evidence>
<feature type="non-terminal residue" evidence="9">
    <location>
        <position position="1"/>
    </location>
</feature>
<evidence type="ECO:0000256" key="2">
    <source>
        <dbReference type="ARBA" id="ARBA00007617"/>
    </source>
</evidence>
<keyword evidence="3" id="KW-0813">Transport</keyword>
<dbReference type="GO" id="GO:0006623">
    <property type="term" value="P:protein targeting to vacuole"/>
    <property type="evidence" value="ECO:0007669"/>
    <property type="project" value="TreeGrafter"/>
</dbReference>
<keyword evidence="5" id="KW-0653">Protein transport</keyword>
<dbReference type="GO" id="GO:0000813">
    <property type="term" value="C:ESCRT I complex"/>
    <property type="evidence" value="ECO:0007669"/>
    <property type="project" value="UniProtKB-ARBA"/>
</dbReference>
<evidence type="ECO:0000256" key="1">
    <source>
        <dbReference type="ARBA" id="ARBA00004177"/>
    </source>
</evidence>
<protein>
    <recommendedName>
        <fullName evidence="8">VPS37 C-terminal domain-containing protein</fullName>
    </recommendedName>
</protein>
<dbReference type="PANTHER" id="PTHR13678">
    <property type="entry name" value="VACUOLAR PROTEIN SORTING-ASSOCIATED PROTEIN 37"/>
    <property type="match status" value="1"/>
</dbReference>
<dbReference type="EMBL" id="KQ247701">
    <property type="protein sequence ID" value="KNC72025.1"/>
    <property type="molecule type" value="Genomic_DNA"/>
</dbReference>
<organism evidence="9 10">
    <name type="scientific">Sphaeroforma arctica JP610</name>
    <dbReference type="NCBI Taxonomy" id="667725"/>
    <lineage>
        <taxon>Eukaryota</taxon>
        <taxon>Ichthyosporea</taxon>
        <taxon>Ichthyophonida</taxon>
        <taxon>Sphaeroforma</taxon>
    </lineage>
</organism>
<evidence type="ECO:0000313" key="10">
    <source>
        <dbReference type="Proteomes" id="UP000054560"/>
    </source>
</evidence>
<evidence type="ECO:0000256" key="6">
    <source>
        <dbReference type="SAM" id="Coils"/>
    </source>
</evidence>
<name>A0A0L0F5M6_9EUKA</name>
<dbReference type="GeneID" id="25915929"/>